<sequence>MIPARTLSTIVLAFIASHASAANIPQGGLEARQEAECQWFGTPPFCRYKECPSSHPKLVEKAWNKVGASPEHRKGFHTLPFGDGGCSSLGGQPQLYCCKERKYTTAPEAPKTDDVKWADTDASDWPTGPRPDAPKTDDAKWVDVNKSDWPQPPTNGWLQVTRDGRWSYQSCGNPYMTSSYVPYGGRAVEKC</sequence>
<evidence type="ECO:0000256" key="2">
    <source>
        <dbReference type="SAM" id="SignalP"/>
    </source>
</evidence>
<evidence type="ECO:0000313" key="3">
    <source>
        <dbReference type="EMBL" id="KAL0961485.1"/>
    </source>
</evidence>
<accession>A0ABR3K1N7</accession>
<reference evidence="4" key="1">
    <citation type="submission" date="2024-06" db="EMBL/GenBank/DDBJ databases">
        <title>Multi-omics analyses provide insights into the biosynthesis of the anticancer antibiotic pleurotin in Hohenbuehelia grisea.</title>
        <authorList>
            <person name="Weaver J.A."/>
            <person name="Alberti F."/>
        </authorList>
    </citation>
    <scope>NUCLEOTIDE SEQUENCE [LARGE SCALE GENOMIC DNA]</scope>
    <source>
        <strain evidence="4">T-177</strain>
    </source>
</reference>
<dbReference type="EMBL" id="JASNQZ010000001">
    <property type="protein sequence ID" value="KAL0961485.1"/>
    <property type="molecule type" value="Genomic_DNA"/>
</dbReference>
<evidence type="ECO:0000256" key="1">
    <source>
        <dbReference type="SAM" id="MobiDB-lite"/>
    </source>
</evidence>
<dbReference type="Proteomes" id="UP001556367">
    <property type="component" value="Unassembled WGS sequence"/>
</dbReference>
<feature type="signal peptide" evidence="2">
    <location>
        <begin position="1"/>
        <end position="21"/>
    </location>
</feature>
<feature type="chain" id="PRO_5046111985" evidence="2">
    <location>
        <begin position="22"/>
        <end position="191"/>
    </location>
</feature>
<keyword evidence="2" id="KW-0732">Signal</keyword>
<name>A0ABR3K1N7_9AGAR</name>
<feature type="region of interest" description="Disordered" evidence="1">
    <location>
        <begin position="109"/>
        <end position="138"/>
    </location>
</feature>
<protein>
    <submittedName>
        <fullName evidence="3">Uncharacterized protein</fullName>
    </submittedName>
</protein>
<evidence type="ECO:0000313" key="4">
    <source>
        <dbReference type="Proteomes" id="UP001556367"/>
    </source>
</evidence>
<organism evidence="3 4">
    <name type="scientific">Hohenbuehelia grisea</name>
    <dbReference type="NCBI Taxonomy" id="104357"/>
    <lineage>
        <taxon>Eukaryota</taxon>
        <taxon>Fungi</taxon>
        <taxon>Dikarya</taxon>
        <taxon>Basidiomycota</taxon>
        <taxon>Agaricomycotina</taxon>
        <taxon>Agaricomycetes</taxon>
        <taxon>Agaricomycetidae</taxon>
        <taxon>Agaricales</taxon>
        <taxon>Pleurotineae</taxon>
        <taxon>Pleurotaceae</taxon>
        <taxon>Hohenbuehelia</taxon>
    </lineage>
</organism>
<comment type="caution">
    <text evidence="3">The sequence shown here is derived from an EMBL/GenBank/DDBJ whole genome shotgun (WGS) entry which is preliminary data.</text>
</comment>
<proteinExistence type="predicted"/>
<keyword evidence="4" id="KW-1185">Reference proteome</keyword>
<gene>
    <name evidence="3" type="ORF">HGRIS_006427</name>
</gene>
<feature type="compositionally biased region" description="Basic and acidic residues" evidence="1">
    <location>
        <begin position="110"/>
        <end position="119"/>
    </location>
</feature>